<reference evidence="3" key="1">
    <citation type="submission" date="2017-02" db="EMBL/GenBank/DDBJ databases">
        <authorList>
            <person name="Varghese N."/>
            <person name="Submissions S."/>
        </authorList>
    </citation>
    <scope>NUCLEOTIDE SEQUENCE [LARGE SCALE GENOMIC DNA]</scope>
    <source>
        <strain evidence="3">ATCC 27094</strain>
    </source>
</reference>
<evidence type="ECO:0000313" key="2">
    <source>
        <dbReference type="EMBL" id="SJZ85999.1"/>
    </source>
</evidence>
<organism evidence="2 3">
    <name type="scientific">Enhydrobacter aerosaccus</name>
    <dbReference type="NCBI Taxonomy" id="225324"/>
    <lineage>
        <taxon>Bacteria</taxon>
        <taxon>Pseudomonadati</taxon>
        <taxon>Pseudomonadota</taxon>
        <taxon>Alphaproteobacteria</taxon>
        <taxon>Hyphomicrobiales</taxon>
        <taxon>Enhydrobacter</taxon>
    </lineage>
</organism>
<evidence type="ECO:0000313" key="3">
    <source>
        <dbReference type="Proteomes" id="UP000190092"/>
    </source>
</evidence>
<dbReference type="GO" id="GO:0005886">
    <property type="term" value="C:plasma membrane"/>
    <property type="evidence" value="ECO:0007669"/>
    <property type="project" value="TreeGrafter"/>
</dbReference>
<dbReference type="GO" id="GO:0090313">
    <property type="term" value="P:regulation of protein targeting to membrane"/>
    <property type="evidence" value="ECO:0007669"/>
    <property type="project" value="TreeGrafter"/>
</dbReference>
<gene>
    <name evidence="2" type="ORF">SAMN02745126_02589</name>
</gene>
<dbReference type="STRING" id="225324.SAMN02745126_02589"/>
<accession>A0A1T4P3G5</accession>
<dbReference type="PANTHER" id="PTHR30441:SF4">
    <property type="entry name" value="PROTEIN ASMA"/>
    <property type="match status" value="1"/>
</dbReference>
<dbReference type="Pfam" id="PF05170">
    <property type="entry name" value="AsmA"/>
    <property type="match status" value="1"/>
</dbReference>
<dbReference type="PANTHER" id="PTHR30441">
    <property type="entry name" value="DUF748 DOMAIN-CONTAINING PROTEIN"/>
    <property type="match status" value="1"/>
</dbReference>
<dbReference type="AlphaFoldDB" id="A0A1T4P3G5"/>
<dbReference type="RefSeq" id="WP_170920914.1">
    <property type="nucleotide sequence ID" value="NZ_FUWJ01000002.1"/>
</dbReference>
<sequence>MRLRWKISVAVGVVAAIAATLALLPRLIDVEAYKPAMIEAVRAATGRELVIDGPMKLSVFPVPGIGAGRVHFSNAVGAQGAQMIDVRWVAVTPSWWALLQGRIEVGTLTLYRPTIALETDANGKPNWQFDPGGGSTQAAGAPSKGMHLAIGRLAIVNGTITYRNPRNEKTIAAEEVNATASVTSFQGPFEIDGRATVNGIPLKLAASVGEATAKGHAAELSLEVSSGKLDFKGTLDAVTPEGTARGHLSVETGLLSDFVDAVWSALGGTAPDFDTSGAGRFSFEGDVVVSAAQIAANTFDMRMGQDAATGSLVLGLAPSRSLSGRLSLSRLDIDKWLAILERPIDFAPAAVKAAVAGAPKPATSPWSEMDADLTIDVAEATYRRDAIRDLSLVLDIKKGVASLPRFKARLPGDMTIDVDTASGRFGLVGYHLRQTLGWLEVDMSGVSRALLQTLKIDGKVASARGSLQITDGRFALDGTSGTIGGTVFLKMPLAATLHAEMDRFDLDSYLPKPEATTANAVSGAPDPNAAKIGLKLKVGSLDFRGQTLKDVQGDATLQGNLMQLAGFKIADVVGARLGLHGTVQDFGSVPKFDLGFDIAASDADRLLDYVRLPRFLNGKIGPLTASGAVAGTFSAVTVRDVAMNFLDAESRVSGTLTFTQPIAYDFQSFFLHTKDAGPLVSVASGRAMSGVGYIRATGSLKGTADKASFNGELRARGSRMNGRLDATLDAHLKIVADLKIPGVLKVDRWLGIDPKSIAHVAPVEGNPAPTPSPTTQQPIDLTALRAFDAKLTLEAETMTLASLEIGHASIDAVLSNGVTTLSKLTGDFYGGAVAFAGKIDASGPALSIDLAGDLRGMALDQFLRATMGKNTLTSSGFSIAIEGKVDATGLHITGQGLSSQDIRNALSGAGTVSGYLHPVVVEGSTAFAHFAASVGGIFSSGLAFDAQVLKSFIDRENPTSGQMTLSAGGLAIQDQKVSGANNAVANINGRASFADDTIDTTVTLQSGDDRYVTIVKGSLTSPDLSTTRGATR</sequence>
<evidence type="ECO:0000259" key="1">
    <source>
        <dbReference type="Pfam" id="PF05170"/>
    </source>
</evidence>
<dbReference type="InterPro" id="IPR052894">
    <property type="entry name" value="AsmA-related"/>
</dbReference>
<dbReference type="InterPro" id="IPR007844">
    <property type="entry name" value="AsmA"/>
</dbReference>
<proteinExistence type="predicted"/>
<protein>
    <submittedName>
        <fullName evidence="2">AsmA-like C-terminal region</fullName>
    </submittedName>
</protein>
<dbReference type="EMBL" id="FUWJ01000002">
    <property type="protein sequence ID" value="SJZ85999.1"/>
    <property type="molecule type" value="Genomic_DNA"/>
</dbReference>
<feature type="domain" description="AsmA" evidence="1">
    <location>
        <begin position="2"/>
        <end position="237"/>
    </location>
</feature>
<dbReference type="Proteomes" id="UP000190092">
    <property type="component" value="Unassembled WGS sequence"/>
</dbReference>
<keyword evidence="3" id="KW-1185">Reference proteome</keyword>
<name>A0A1T4P3G5_9HYPH</name>